<keyword evidence="2" id="KW-1185">Reference proteome</keyword>
<proteinExistence type="predicted"/>
<organism evidence="1 2">
    <name type="scientific">Paenibacillus eucommiae</name>
    <dbReference type="NCBI Taxonomy" id="1355755"/>
    <lineage>
        <taxon>Bacteria</taxon>
        <taxon>Bacillati</taxon>
        <taxon>Bacillota</taxon>
        <taxon>Bacilli</taxon>
        <taxon>Bacillales</taxon>
        <taxon>Paenibacillaceae</taxon>
        <taxon>Paenibacillus</taxon>
    </lineage>
</organism>
<evidence type="ECO:0000313" key="1">
    <source>
        <dbReference type="EMBL" id="MBP1990596.1"/>
    </source>
</evidence>
<dbReference type="Proteomes" id="UP001519287">
    <property type="component" value="Unassembled WGS sequence"/>
</dbReference>
<name>A0ABS4IUQ6_9BACL</name>
<gene>
    <name evidence="1" type="ORF">J2Z66_002202</name>
</gene>
<accession>A0ABS4IUQ6</accession>
<reference evidence="1 2" key="1">
    <citation type="submission" date="2021-03" db="EMBL/GenBank/DDBJ databases">
        <title>Genomic Encyclopedia of Type Strains, Phase IV (KMG-IV): sequencing the most valuable type-strain genomes for metagenomic binning, comparative biology and taxonomic classification.</title>
        <authorList>
            <person name="Goeker M."/>
        </authorList>
    </citation>
    <scope>NUCLEOTIDE SEQUENCE [LARGE SCALE GENOMIC DNA]</scope>
    <source>
        <strain evidence="1 2">DSM 26048</strain>
    </source>
</reference>
<comment type="caution">
    <text evidence="1">The sequence shown here is derived from an EMBL/GenBank/DDBJ whole genome shotgun (WGS) entry which is preliminary data.</text>
</comment>
<protein>
    <submittedName>
        <fullName evidence="1">Uncharacterized protein</fullName>
    </submittedName>
</protein>
<dbReference type="EMBL" id="JAGGLB010000005">
    <property type="protein sequence ID" value="MBP1990596.1"/>
    <property type="molecule type" value="Genomic_DNA"/>
</dbReference>
<sequence length="41" mass="4711">MLDDFNILGYHGTFSQTAEKIVEEGFGYVHRDNLKQVLVLL</sequence>
<evidence type="ECO:0000313" key="2">
    <source>
        <dbReference type="Proteomes" id="UP001519287"/>
    </source>
</evidence>